<evidence type="ECO:0000256" key="1">
    <source>
        <dbReference type="SAM" id="Phobius"/>
    </source>
</evidence>
<feature type="transmembrane region" description="Helical" evidence="1">
    <location>
        <begin position="70"/>
        <end position="94"/>
    </location>
</feature>
<name>A0A421B378_9PSEU</name>
<dbReference type="EMBL" id="RCDD01000002">
    <property type="protein sequence ID" value="RLK58841.1"/>
    <property type="molecule type" value="Genomic_DNA"/>
</dbReference>
<proteinExistence type="predicted"/>
<reference evidence="2 3" key="1">
    <citation type="submission" date="2018-10" db="EMBL/GenBank/DDBJ databases">
        <title>Genomic Encyclopedia of Archaeal and Bacterial Type Strains, Phase II (KMG-II): from individual species to whole genera.</title>
        <authorList>
            <person name="Goeker M."/>
        </authorList>
    </citation>
    <scope>NUCLEOTIDE SEQUENCE [LARGE SCALE GENOMIC DNA]</scope>
    <source>
        <strain evidence="2 3">DSM 45657</strain>
    </source>
</reference>
<evidence type="ECO:0000313" key="2">
    <source>
        <dbReference type="EMBL" id="RLK58841.1"/>
    </source>
</evidence>
<keyword evidence="1" id="KW-0472">Membrane</keyword>
<keyword evidence="1" id="KW-0812">Transmembrane</keyword>
<dbReference type="OrthoDB" id="10008595at2"/>
<sequence>MRQDVDEPEITVGRVVRRGCAVWLLLAAAGTVFAAFSLPEGTARLTARDGWGWLHWLADTSAAVNAALPAFPLLLTCLVWATGAFLVGVLLLAVRHRRPAFAAIGLLVVPIAAAGLHAVAWVGAAVHWAIVTVLPWFRGWDWWVWVLVVGAGVLVLVVLMTWEDIPDGLAITCWLLLWAGYLLVGVGLLLLVPYWVWTVDFLPLRVLAALVVLHMLGALVIDQLTGTTQAGRGTLGVLSGAIGVGTSWATLLVVSNAWGSHNLYPPIAREWVAGTLLSNNPPQFDALVTLLVVAASTFSVSRNVIRMRAEPTYEQFATSVVYTLYGMAFSTIIASLGHTTETGNRRT</sequence>
<keyword evidence="3" id="KW-1185">Reference proteome</keyword>
<feature type="transmembrane region" description="Helical" evidence="1">
    <location>
        <begin position="286"/>
        <end position="305"/>
    </location>
</feature>
<protein>
    <submittedName>
        <fullName evidence="2">Uncharacterized protein</fullName>
    </submittedName>
</protein>
<keyword evidence="1" id="KW-1133">Transmembrane helix</keyword>
<feature type="transmembrane region" description="Helical" evidence="1">
    <location>
        <begin position="233"/>
        <end position="254"/>
    </location>
</feature>
<comment type="caution">
    <text evidence="2">The sequence shown here is derived from an EMBL/GenBank/DDBJ whole genome shotgun (WGS) entry which is preliminary data.</text>
</comment>
<gene>
    <name evidence="2" type="ORF">CLV68_3321</name>
</gene>
<dbReference type="RefSeq" id="WP_121391716.1">
    <property type="nucleotide sequence ID" value="NZ_RCDD01000002.1"/>
</dbReference>
<feature type="transmembrane region" description="Helical" evidence="1">
    <location>
        <begin position="317"/>
        <end position="337"/>
    </location>
</feature>
<feature type="transmembrane region" description="Helical" evidence="1">
    <location>
        <begin position="101"/>
        <end position="130"/>
    </location>
</feature>
<dbReference type="Proteomes" id="UP000282454">
    <property type="component" value="Unassembled WGS sequence"/>
</dbReference>
<evidence type="ECO:0000313" key="3">
    <source>
        <dbReference type="Proteomes" id="UP000282454"/>
    </source>
</evidence>
<organism evidence="2 3">
    <name type="scientific">Actinokineospora cianjurensis</name>
    <dbReference type="NCBI Taxonomy" id="585224"/>
    <lineage>
        <taxon>Bacteria</taxon>
        <taxon>Bacillati</taxon>
        <taxon>Actinomycetota</taxon>
        <taxon>Actinomycetes</taxon>
        <taxon>Pseudonocardiales</taxon>
        <taxon>Pseudonocardiaceae</taxon>
        <taxon>Actinokineospora</taxon>
    </lineage>
</organism>
<accession>A0A421B378</accession>
<feature type="transmembrane region" description="Helical" evidence="1">
    <location>
        <begin position="202"/>
        <end position="221"/>
    </location>
</feature>
<feature type="transmembrane region" description="Helical" evidence="1">
    <location>
        <begin position="20"/>
        <end position="38"/>
    </location>
</feature>
<feature type="transmembrane region" description="Helical" evidence="1">
    <location>
        <begin position="142"/>
        <end position="162"/>
    </location>
</feature>
<dbReference type="AlphaFoldDB" id="A0A421B378"/>
<feature type="transmembrane region" description="Helical" evidence="1">
    <location>
        <begin position="174"/>
        <end position="196"/>
    </location>
</feature>